<dbReference type="EMBL" id="CTRP01000012">
    <property type="protein sequence ID" value="CQR73111.1"/>
    <property type="molecule type" value="Genomic_DNA"/>
</dbReference>
<name>A0A0U1L0C4_9FIRM</name>
<dbReference type="Pfam" id="PF13191">
    <property type="entry name" value="AAA_16"/>
    <property type="match status" value="1"/>
</dbReference>
<dbReference type="AlphaFoldDB" id="A0A0U1L0C4"/>
<dbReference type="SUPFAM" id="SSF52540">
    <property type="entry name" value="P-loop containing nucleoside triphosphate hydrolases"/>
    <property type="match status" value="1"/>
</dbReference>
<proteinExistence type="predicted"/>
<gene>
    <name evidence="2" type="ORF">SpAn4DRAFT_2343</name>
</gene>
<evidence type="ECO:0000259" key="1">
    <source>
        <dbReference type="Pfam" id="PF13191"/>
    </source>
</evidence>
<reference evidence="3" key="1">
    <citation type="submission" date="2015-03" db="EMBL/GenBank/DDBJ databases">
        <authorList>
            <person name="Nijsse Bart"/>
        </authorList>
    </citation>
    <scope>NUCLEOTIDE SEQUENCE [LARGE SCALE GENOMIC DNA]</scope>
</reference>
<accession>A0A0U1L0C4</accession>
<evidence type="ECO:0000313" key="2">
    <source>
        <dbReference type="EMBL" id="CQR73111.1"/>
    </source>
</evidence>
<sequence>MLINPYTPGAGLIPSYLAGRDDTIQAAKEIIAYVAHGYPARSVIYYGLRGVGKTVLLNKIEEIADEYNVLYEHIEVSERSSFKNAISLHLQKLIRQMSVKAKAKGYFQKALSVLKAFKITYSPEGEISVGVNDEIDAAVGVSDTGNFSNDLTELLVSMGALAKNSESAVCLFIDEIQYLKDDEFEALITALHRANQKGLPVTLVAAGLPKVTKIAGDIKSYAERLFSFISIGSLESESAKLALAEPAKQLGISYSEDAIAEIIRITEGYPYFLQEYGKQAWEFIKNNAIDLEAVKAAYPAFEKSLDDSFFKVRYDRATPKEKEFMVAMVECGELPCTVAQIAAKMNTAVQSVSPVRGQLIYKGFIYAPRYGEVDFTVPQFNQYIRRVHAIKQIN</sequence>
<organism evidence="2 3">
    <name type="scientific">Sporomusa ovata</name>
    <dbReference type="NCBI Taxonomy" id="2378"/>
    <lineage>
        <taxon>Bacteria</taxon>
        <taxon>Bacillati</taxon>
        <taxon>Bacillota</taxon>
        <taxon>Negativicutes</taxon>
        <taxon>Selenomonadales</taxon>
        <taxon>Sporomusaceae</taxon>
        <taxon>Sporomusa</taxon>
    </lineage>
</organism>
<dbReference type="InterPro" id="IPR027417">
    <property type="entry name" value="P-loop_NTPase"/>
</dbReference>
<dbReference type="Proteomes" id="UP000049855">
    <property type="component" value="Unassembled WGS sequence"/>
</dbReference>
<protein>
    <submittedName>
        <fullName evidence="2">COG family: RecA-superfamily ATPases implicated in signal transduction</fullName>
    </submittedName>
</protein>
<dbReference type="RefSeq" id="WP_021167922.1">
    <property type="nucleotide sequence ID" value="NZ_CTRP01000012.1"/>
</dbReference>
<dbReference type="InterPro" id="IPR041664">
    <property type="entry name" value="AAA_16"/>
</dbReference>
<evidence type="ECO:0000313" key="3">
    <source>
        <dbReference type="Proteomes" id="UP000049855"/>
    </source>
</evidence>
<keyword evidence="3" id="KW-1185">Reference proteome</keyword>
<dbReference type="Gene3D" id="3.40.50.300">
    <property type="entry name" value="P-loop containing nucleotide triphosphate hydrolases"/>
    <property type="match status" value="1"/>
</dbReference>
<dbReference type="PANTHER" id="PTHR34301:SF8">
    <property type="entry name" value="ATPASE DOMAIN-CONTAINING PROTEIN"/>
    <property type="match status" value="1"/>
</dbReference>
<dbReference type="PANTHER" id="PTHR34301">
    <property type="entry name" value="DNA-BINDING PROTEIN-RELATED"/>
    <property type="match status" value="1"/>
</dbReference>
<feature type="domain" description="Orc1-like AAA ATPase" evidence="1">
    <location>
        <begin position="17"/>
        <end position="203"/>
    </location>
</feature>